<name>A0A6P8YIU7_THRPL</name>
<dbReference type="InterPro" id="IPR001810">
    <property type="entry name" value="F-box_dom"/>
</dbReference>
<dbReference type="OrthoDB" id="1107553at2759"/>
<dbReference type="CDD" id="cd09917">
    <property type="entry name" value="F-box_SF"/>
    <property type="match status" value="1"/>
</dbReference>
<gene>
    <name evidence="3 4 5" type="primary">LOC117644410</name>
</gene>
<evidence type="ECO:0000313" key="2">
    <source>
        <dbReference type="Proteomes" id="UP000515158"/>
    </source>
</evidence>
<dbReference type="PANTHER" id="PTHR12125:SF5">
    <property type="entry name" value="F-BOX DOMAIN-CONTAINING PROTEIN"/>
    <property type="match status" value="1"/>
</dbReference>
<feature type="domain" description="FBA" evidence="1">
    <location>
        <begin position="97"/>
        <end position="278"/>
    </location>
</feature>
<dbReference type="InterPro" id="IPR007397">
    <property type="entry name" value="F-box-assoc_dom"/>
</dbReference>
<dbReference type="GO" id="GO:0005737">
    <property type="term" value="C:cytoplasm"/>
    <property type="evidence" value="ECO:0007669"/>
    <property type="project" value="UniProtKB-ARBA"/>
</dbReference>
<dbReference type="AlphaFoldDB" id="A0A6P8YIU7"/>
<dbReference type="SUPFAM" id="SSF81383">
    <property type="entry name" value="F-box domain"/>
    <property type="match status" value="1"/>
</dbReference>
<dbReference type="Pfam" id="PF12937">
    <property type="entry name" value="F-box-like"/>
    <property type="match status" value="1"/>
</dbReference>
<dbReference type="PANTHER" id="PTHR12125">
    <property type="entry name" value="F-BOX ONLY PROTEIN 6-LIKE PROTEIN"/>
    <property type="match status" value="1"/>
</dbReference>
<evidence type="ECO:0000313" key="3">
    <source>
        <dbReference type="RefSeq" id="XP_034239737.1"/>
    </source>
</evidence>
<dbReference type="InterPro" id="IPR008979">
    <property type="entry name" value="Galactose-bd-like_sf"/>
</dbReference>
<dbReference type="SMART" id="SM00256">
    <property type="entry name" value="FBOX"/>
    <property type="match status" value="1"/>
</dbReference>
<dbReference type="Pfam" id="PF04300">
    <property type="entry name" value="FBA"/>
    <property type="match status" value="1"/>
</dbReference>
<reference evidence="3 4" key="1">
    <citation type="submission" date="2025-04" db="UniProtKB">
        <authorList>
            <consortium name="RefSeq"/>
        </authorList>
    </citation>
    <scope>IDENTIFICATION</scope>
    <source>
        <tissue evidence="3 4">Total insect</tissue>
    </source>
</reference>
<dbReference type="GO" id="GO:0031146">
    <property type="term" value="P:SCF-dependent proteasomal ubiquitin-dependent protein catabolic process"/>
    <property type="evidence" value="ECO:0007669"/>
    <property type="project" value="TreeGrafter"/>
</dbReference>
<dbReference type="Gene3D" id="2.60.120.260">
    <property type="entry name" value="Galactose-binding domain-like"/>
    <property type="match status" value="1"/>
</dbReference>
<organism evidence="4">
    <name type="scientific">Thrips palmi</name>
    <name type="common">Melon thrips</name>
    <dbReference type="NCBI Taxonomy" id="161013"/>
    <lineage>
        <taxon>Eukaryota</taxon>
        <taxon>Metazoa</taxon>
        <taxon>Ecdysozoa</taxon>
        <taxon>Arthropoda</taxon>
        <taxon>Hexapoda</taxon>
        <taxon>Insecta</taxon>
        <taxon>Pterygota</taxon>
        <taxon>Neoptera</taxon>
        <taxon>Paraneoptera</taxon>
        <taxon>Thysanoptera</taxon>
        <taxon>Terebrantia</taxon>
        <taxon>Thripoidea</taxon>
        <taxon>Thripidae</taxon>
        <taxon>Thrips</taxon>
    </lineage>
</organism>
<evidence type="ECO:0000313" key="5">
    <source>
        <dbReference type="RefSeq" id="XP_034239739.1"/>
    </source>
</evidence>
<dbReference type="RefSeq" id="XP_034239739.1">
    <property type="nucleotide sequence ID" value="XM_034383848.1"/>
</dbReference>
<dbReference type="GeneID" id="117644410"/>
<dbReference type="Gene3D" id="1.20.1280.50">
    <property type="match status" value="1"/>
</dbReference>
<proteinExistence type="predicted"/>
<dbReference type="GO" id="GO:0061630">
    <property type="term" value="F:ubiquitin protein ligase activity"/>
    <property type="evidence" value="ECO:0007669"/>
    <property type="project" value="TreeGrafter"/>
</dbReference>
<sequence length="288" mass="33108">MGATYGKTDKPEPEMPNVLELYPNNGLVFNDWFLPPEVVSHILTFFEPTLTARRVCRAWRDMVDTVVIREKICREVPGANILLFQHENLEWQDFYLFWSRKPYMKNKNLLKNGSAEEQLQHWSVRSSRYGGNGTKWIVESEPVGCDPFPAGARKCFATSFDWCSAEQLINLCEFGLSIPFMKNVRPNIHIEEWYAGRFDCGSIYSLKVSLLNSSLEIIDSFAFETTNHGSEWSKVEHVFSDYQGSVACILFHHKGKDTQFWAGHYGSKMTGGKVYISLPNRLPNNTNR</sequence>
<dbReference type="GO" id="GO:0019005">
    <property type="term" value="C:SCF ubiquitin ligase complex"/>
    <property type="evidence" value="ECO:0007669"/>
    <property type="project" value="TreeGrafter"/>
</dbReference>
<keyword evidence="2" id="KW-1185">Reference proteome</keyword>
<dbReference type="FunFam" id="2.60.120.260:FF:000012">
    <property type="entry name" value="F-box only protein 2"/>
    <property type="match status" value="1"/>
</dbReference>
<protein>
    <submittedName>
        <fullName evidence="3 4">F-box only protein 6-like</fullName>
    </submittedName>
</protein>
<dbReference type="InterPro" id="IPR036047">
    <property type="entry name" value="F-box-like_dom_sf"/>
</dbReference>
<dbReference type="SMART" id="SM01198">
    <property type="entry name" value="FBA"/>
    <property type="match status" value="1"/>
</dbReference>
<dbReference type="KEGG" id="tpal:117644410"/>
<dbReference type="InterPro" id="IPR039752">
    <property type="entry name" value="F-box_only"/>
</dbReference>
<dbReference type="GO" id="GO:0036503">
    <property type="term" value="P:ERAD pathway"/>
    <property type="evidence" value="ECO:0007669"/>
    <property type="project" value="TreeGrafter"/>
</dbReference>
<dbReference type="RefSeq" id="XP_034239738.1">
    <property type="nucleotide sequence ID" value="XM_034383847.1"/>
</dbReference>
<dbReference type="SUPFAM" id="SSF49785">
    <property type="entry name" value="Galactose-binding domain-like"/>
    <property type="match status" value="1"/>
</dbReference>
<accession>A0A6P8YIU7</accession>
<dbReference type="Proteomes" id="UP000515158">
    <property type="component" value="Unplaced"/>
</dbReference>
<evidence type="ECO:0000313" key="4">
    <source>
        <dbReference type="RefSeq" id="XP_034239738.1"/>
    </source>
</evidence>
<evidence type="ECO:0000259" key="1">
    <source>
        <dbReference type="PROSITE" id="PS51114"/>
    </source>
</evidence>
<dbReference type="PROSITE" id="PS51114">
    <property type="entry name" value="FBA"/>
    <property type="match status" value="1"/>
</dbReference>
<dbReference type="GO" id="GO:0006516">
    <property type="term" value="P:glycoprotein catabolic process"/>
    <property type="evidence" value="ECO:0007669"/>
    <property type="project" value="TreeGrafter"/>
</dbReference>
<dbReference type="RefSeq" id="XP_034239737.1">
    <property type="nucleotide sequence ID" value="XM_034383846.1"/>
</dbReference>